<feature type="domain" description="PhoU" evidence="8">
    <location>
        <begin position="18"/>
        <end position="105"/>
    </location>
</feature>
<evidence type="ECO:0000256" key="7">
    <source>
        <dbReference type="PIRNR" id="PIRNR003107"/>
    </source>
</evidence>
<feature type="domain" description="PhoU" evidence="8">
    <location>
        <begin position="122"/>
        <end position="207"/>
    </location>
</feature>
<dbReference type="InterPro" id="IPR026022">
    <property type="entry name" value="PhoU_dom"/>
</dbReference>
<evidence type="ECO:0000313" key="10">
    <source>
        <dbReference type="Proteomes" id="UP000188603"/>
    </source>
</evidence>
<keyword evidence="5 7" id="KW-0963">Cytoplasm</keyword>
<evidence type="ECO:0000256" key="6">
    <source>
        <dbReference type="ARBA" id="ARBA00022592"/>
    </source>
</evidence>
<dbReference type="STRING" id="1471761.B0W44_03880"/>
<keyword evidence="4 7" id="KW-0813">Transport</keyword>
<accession>A0A1U9K4V0</accession>
<name>A0A1U9K4V0_9BACL</name>
<dbReference type="GO" id="GO:0005737">
    <property type="term" value="C:cytoplasm"/>
    <property type="evidence" value="ECO:0007669"/>
    <property type="project" value="UniProtKB-SubCell"/>
</dbReference>
<dbReference type="InterPro" id="IPR028366">
    <property type="entry name" value="PhoU"/>
</dbReference>
<comment type="similarity">
    <text evidence="2 7">Belongs to the PhoU family.</text>
</comment>
<dbReference type="KEGG" id="ntr:B0W44_03880"/>
<dbReference type="Proteomes" id="UP000188603">
    <property type="component" value="Chromosome"/>
</dbReference>
<evidence type="ECO:0000256" key="5">
    <source>
        <dbReference type="ARBA" id="ARBA00022490"/>
    </source>
</evidence>
<comment type="subcellular location">
    <subcellularLocation>
        <location evidence="1 7">Cytoplasm</location>
    </subcellularLocation>
</comment>
<evidence type="ECO:0000256" key="1">
    <source>
        <dbReference type="ARBA" id="ARBA00004496"/>
    </source>
</evidence>
<evidence type="ECO:0000256" key="3">
    <source>
        <dbReference type="ARBA" id="ARBA00011738"/>
    </source>
</evidence>
<reference evidence="9 10" key="1">
    <citation type="journal article" date="2015" name="Int. J. Syst. Evol. Microbiol.">
        <title>Novibacillus thermophilus gen. nov., sp. nov., a Gram-staining-negative and moderately thermophilic member of the family Thermoactinomycetaceae.</title>
        <authorList>
            <person name="Yang G."/>
            <person name="Chen J."/>
            <person name="Zhou S."/>
        </authorList>
    </citation>
    <scope>NUCLEOTIDE SEQUENCE [LARGE SCALE GENOMIC DNA]</scope>
    <source>
        <strain evidence="9 10">SG-1</strain>
    </source>
</reference>
<keyword evidence="10" id="KW-1185">Reference proteome</keyword>
<dbReference type="GO" id="GO:0045936">
    <property type="term" value="P:negative regulation of phosphate metabolic process"/>
    <property type="evidence" value="ECO:0007669"/>
    <property type="project" value="InterPro"/>
</dbReference>
<protein>
    <recommendedName>
        <fullName evidence="7">Phosphate-specific transport system accessory protein PhoU</fullName>
    </recommendedName>
</protein>
<dbReference type="Pfam" id="PF01895">
    <property type="entry name" value="PhoU"/>
    <property type="match status" value="2"/>
</dbReference>
<evidence type="ECO:0000313" key="9">
    <source>
        <dbReference type="EMBL" id="AQS55040.1"/>
    </source>
</evidence>
<dbReference type="PANTHER" id="PTHR42930">
    <property type="entry name" value="PHOSPHATE-SPECIFIC TRANSPORT SYSTEM ACCESSORY PROTEIN PHOU"/>
    <property type="match status" value="1"/>
</dbReference>
<sequence length="219" mass="25028">MQRQSFHAELQALQQLLLDLGERVEIAISQSILSLKNLNRKQAEGVIAKDVEIDKMEERIDNGVIKLIATQQPVAKDLRRIVTAMTIASDMERMADLAQNIAEITVVFVEKNLELFKPLEDLPRMARLSQEMVHDGINSFIDGNVGLAKKMAQRDDEVDRLYHQIVRELTEYMIDRREWIEPATQLAFVARHLERIADHATNIAESVVFIETGKRADLN</sequence>
<dbReference type="Gene3D" id="1.20.58.220">
    <property type="entry name" value="Phosphate transport system protein phou homolog 2, domain 2"/>
    <property type="match status" value="1"/>
</dbReference>
<dbReference type="SUPFAM" id="SSF109755">
    <property type="entry name" value="PhoU-like"/>
    <property type="match status" value="1"/>
</dbReference>
<dbReference type="PANTHER" id="PTHR42930:SF3">
    <property type="entry name" value="PHOSPHATE-SPECIFIC TRANSPORT SYSTEM ACCESSORY PROTEIN PHOU"/>
    <property type="match status" value="1"/>
</dbReference>
<evidence type="ECO:0000259" key="8">
    <source>
        <dbReference type="Pfam" id="PF01895"/>
    </source>
</evidence>
<comment type="function">
    <text evidence="7">Plays a role in the regulation of phosphate uptake.</text>
</comment>
<organism evidence="9 10">
    <name type="scientific">Novibacillus thermophilus</name>
    <dbReference type="NCBI Taxonomy" id="1471761"/>
    <lineage>
        <taxon>Bacteria</taxon>
        <taxon>Bacillati</taxon>
        <taxon>Bacillota</taxon>
        <taxon>Bacilli</taxon>
        <taxon>Bacillales</taxon>
        <taxon>Thermoactinomycetaceae</taxon>
        <taxon>Novibacillus</taxon>
    </lineage>
</organism>
<dbReference type="InterPro" id="IPR038078">
    <property type="entry name" value="PhoU-like_sf"/>
</dbReference>
<comment type="subunit">
    <text evidence="3 7">Homodimer.</text>
</comment>
<evidence type="ECO:0000256" key="4">
    <source>
        <dbReference type="ARBA" id="ARBA00022448"/>
    </source>
</evidence>
<dbReference type="GO" id="GO:0006817">
    <property type="term" value="P:phosphate ion transport"/>
    <property type="evidence" value="ECO:0007669"/>
    <property type="project" value="UniProtKB-KW"/>
</dbReference>
<gene>
    <name evidence="9" type="ORF">B0W44_03880</name>
</gene>
<dbReference type="PIRSF" id="PIRSF003107">
    <property type="entry name" value="PhoU"/>
    <property type="match status" value="1"/>
</dbReference>
<evidence type="ECO:0000256" key="2">
    <source>
        <dbReference type="ARBA" id="ARBA00008107"/>
    </source>
</evidence>
<proteinExistence type="inferred from homology"/>
<dbReference type="NCBIfam" id="TIGR02135">
    <property type="entry name" value="phoU_full"/>
    <property type="match status" value="1"/>
</dbReference>
<dbReference type="GO" id="GO:0030643">
    <property type="term" value="P:intracellular phosphate ion homeostasis"/>
    <property type="evidence" value="ECO:0007669"/>
    <property type="project" value="InterPro"/>
</dbReference>
<dbReference type="EMBL" id="CP019699">
    <property type="protein sequence ID" value="AQS55040.1"/>
    <property type="molecule type" value="Genomic_DNA"/>
</dbReference>
<dbReference type="AlphaFoldDB" id="A0A1U9K4V0"/>
<keyword evidence="6 7" id="KW-0592">Phosphate transport</keyword>
<dbReference type="FunFam" id="1.20.58.220:FF:000004">
    <property type="entry name" value="Phosphate-specific transport system accessory protein PhoU"/>
    <property type="match status" value="1"/>
</dbReference>